<comment type="caution">
    <text evidence="1">The sequence shown here is derived from an EMBL/GenBank/DDBJ whole genome shotgun (WGS) entry which is preliminary data.</text>
</comment>
<dbReference type="Proteomes" id="UP000279673">
    <property type="component" value="Unassembled WGS sequence"/>
</dbReference>
<organism evidence="1 2">
    <name type="scientific">Paenirhodobacter hankyongi</name>
    <dbReference type="NCBI Taxonomy" id="2294033"/>
    <lineage>
        <taxon>Bacteria</taxon>
        <taxon>Pseudomonadati</taxon>
        <taxon>Pseudomonadota</taxon>
        <taxon>Alphaproteobacteria</taxon>
        <taxon>Rhodobacterales</taxon>
        <taxon>Rhodobacter group</taxon>
        <taxon>Paenirhodobacter</taxon>
    </lineage>
</organism>
<dbReference type="AlphaFoldDB" id="A0A421BXF4"/>
<reference evidence="1 2" key="1">
    <citation type="submission" date="2018-10" db="EMBL/GenBank/DDBJ databases">
        <title>Rhodobacter sp . BO-81.</title>
        <authorList>
            <person name="Im W.T."/>
        </authorList>
    </citation>
    <scope>NUCLEOTIDE SEQUENCE [LARGE SCALE GENOMIC DNA]</scope>
    <source>
        <strain evidence="1 2">BO-81</strain>
    </source>
</reference>
<keyword evidence="2" id="KW-1185">Reference proteome</keyword>
<sequence length="150" mass="15854">MHETGFEVAQALTLAEARIRARLLRPGVVVAGLFPGEDAEAGESALGLILTMQAHTPDLMTILLTDSPLFAHGELFDMLGSLRCVLAETIAAEDLAEVVRHLLARGPGLWAVPHACLRCRVADQCHDAAAVREGEEAGGWSCCIGCGRGV</sequence>
<dbReference type="EMBL" id="RCHI01000001">
    <property type="protein sequence ID" value="RLL72974.1"/>
    <property type="molecule type" value="Genomic_DNA"/>
</dbReference>
<evidence type="ECO:0000313" key="1">
    <source>
        <dbReference type="EMBL" id="RLL72974.1"/>
    </source>
</evidence>
<evidence type="ECO:0000313" key="2">
    <source>
        <dbReference type="Proteomes" id="UP000279673"/>
    </source>
</evidence>
<name>A0A421BXF4_9RHOB</name>
<proteinExistence type="predicted"/>
<protein>
    <submittedName>
        <fullName evidence="1">Uncharacterized protein</fullName>
    </submittedName>
</protein>
<accession>A0A421BXF4</accession>
<gene>
    <name evidence="1" type="ORF">DYS74_01225</name>
</gene>